<dbReference type="AlphaFoldDB" id="A0A6M4IYA4"/>
<evidence type="ECO:0000313" key="1">
    <source>
        <dbReference type="EMBL" id="QJR37241.1"/>
    </source>
</evidence>
<dbReference type="EMBL" id="CP053085">
    <property type="protein sequence ID" value="QJR37241.1"/>
    <property type="molecule type" value="Genomic_DNA"/>
</dbReference>
<protein>
    <recommendedName>
        <fullName evidence="3">Nucleotidyltransferase family protein</fullName>
    </recommendedName>
</protein>
<dbReference type="RefSeq" id="WP_171226674.1">
    <property type="nucleotide sequence ID" value="NZ_CP053085.1"/>
</dbReference>
<dbReference type="Gene3D" id="3.30.460.40">
    <property type="match status" value="1"/>
</dbReference>
<evidence type="ECO:0000313" key="2">
    <source>
        <dbReference type="Proteomes" id="UP000500938"/>
    </source>
</evidence>
<name>A0A6M4IYA4_9BACT</name>
<proteinExistence type="predicted"/>
<dbReference type="Proteomes" id="UP000500938">
    <property type="component" value="Chromosome"/>
</dbReference>
<gene>
    <name evidence="1" type="ORF">HKW67_17820</name>
</gene>
<dbReference type="SUPFAM" id="SSF81301">
    <property type="entry name" value="Nucleotidyltransferase"/>
    <property type="match status" value="1"/>
</dbReference>
<keyword evidence="2" id="KW-1185">Reference proteome</keyword>
<organism evidence="1 2">
    <name type="scientific">Gemmatimonas groenlandica</name>
    <dbReference type="NCBI Taxonomy" id="2732249"/>
    <lineage>
        <taxon>Bacteria</taxon>
        <taxon>Pseudomonadati</taxon>
        <taxon>Gemmatimonadota</taxon>
        <taxon>Gemmatimonadia</taxon>
        <taxon>Gemmatimonadales</taxon>
        <taxon>Gemmatimonadaceae</taxon>
        <taxon>Gemmatimonas</taxon>
    </lineage>
</organism>
<reference evidence="1 2" key="1">
    <citation type="submission" date="2020-05" db="EMBL/GenBank/DDBJ databases">
        <title>Complete genome sequence of Gemmatimonas greenlandica TET16.</title>
        <authorList>
            <person name="Zeng Y."/>
        </authorList>
    </citation>
    <scope>NUCLEOTIDE SEQUENCE [LARGE SCALE GENOMIC DNA]</scope>
    <source>
        <strain evidence="1 2">TET16</strain>
    </source>
</reference>
<dbReference type="KEGG" id="ggr:HKW67_17820"/>
<sequence length="153" mass="16760">MRPSSRVAQVCQLLNAEEARYLVVGAIAMQLWGTTRATRDIDILIDPTLENADRVLRALGHLPVGVAAEFTAADIVSRGVTMIGDTPNVDILTRAWNLQWCDAERDIAVFTIDGVAVPTVSLRSLIESKRTGRLQDLADIQVLEELQRLAGKP</sequence>
<evidence type="ECO:0008006" key="3">
    <source>
        <dbReference type="Google" id="ProtNLM"/>
    </source>
</evidence>
<accession>A0A6M4IYA4</accession>
<dbReference type="InterPro" id="IPR043519">
    <property type="entry name" value="NT_sf"/>
</dbReference>